<reference evidence="8 9" key="1">
    <citation type="submission" date="2023-11" db="EMBL/GenBank/DDBJ databases">
        <title>A Novel Polar Bacteriovorax (B. antarcticus) Isolated from the Biocrust in Antarctica.</title>
        <authorList>
            <person name="Mun W."/>
            <person name="Choi S.Y."/>
            <person name="Mitchell R.J."/>
        </authorList>
    </citation>
    <scope>NUCLEOTIDE SEQUENCE [LARGE SCALE GENOMIC DNA]</scope>
    <source>
        <strain evidence="8 9">PP10</strain>
    </source>
</reference>
<dbReference type="PANTHER" id="PTHR43133">
    <property type="entry name" value="RNA POLYMERASE ECF-TYPE SIGMA FACTO"/>
    <property type="match status" value="1"/>
</dbReference>
<organism evidence="8 9">
    <name type="scientific">Bacteriovorax antarcticus</name>
    <dbReference type="NCBI Taxonomy" id="3088717"/>
    <lineage>
        <taxon>Bacteria</taxon>
        <taxon>Pseudomonadati</taxon>
        <taxon>Bdellovibrionota</taxon>
        <taxon>Bacteriovoracia</taxon>
        <taxon>Bacteriovoracales</taxon>
        <taxon>Bacteriovoracaceae</taxon>
        <taxon>Bacteriovorax</taxon>
    </lineage>
</organism>
<evidence type="ECO:0000256" key="3">
    <source>
        <dbReference type="ARBA" id="ARBA00023082"/>
    </source>
</evidence>
<dbReference type="Proteomes" id="UP001302274">
    <property type="component" value="Unassembled WGS sequence"/>
</dbReference>
<dbReference type="RefSeq" id="WP_323576662.1">
    <property type="nucleotide sequence ID" value="NZ_JAYGJQ010000002.1"/>
</dbReference>
<evidence type="ECO:0000256" key="2">
    <source>
        <dbReference type="ARBA" id="ARBA00023015"/>
    </source>
</evidence>
<evidence type="ECO:0000313" key="9">
    <source>
        <dbReference type="Proteomes" id="UP001302274"/>
    </source>
</evidence>
<evidence type="ECO:0000313" key="8">
    <source>
        <dbReference type="EMBL" id="MEA9356765.1"/>
    </source>
</evidence>
<evidence type="ECO:0000256" key="5">
    <source>
        <dbReference type="ARBA" id="ARBA00023163"/>
    </source>
</evidence>
<dbReference type="InterPro" id="IPR013249">
    <property type="entry name" value="RNA_pol_sigma70_r4_t2"/>
</dbReference>
<gene>
    <name evidence="8" type="ORF">SHI21_11140</name>
</gene>
<dbReference type="NCBIfam" id="TIGR02937">
    <property type="entry name" value="sigma70-ECF"/>
    <property type="match status" value="1"/>
</dbReference>
<evidence type="ECO:0000259" key="6">
    <source>
        <dbReference type="Pfam" id="PF04542"/>
    </source>
</evidence>
<keyword evidence="9" id="KW-1185">Reference proteome</keyword>
<sequence length="190" mass="22397">MENARVMKTAPTDNELMQMFADQDDQAAFERLYFKYKEALIRFSYGYTFNQFKAEEIVHDTFLKVHRYKNKYDPQKTFRTWLWTICKNTNLDALDKNPNRRDENFDDLETEIEAVDENVLDKLVKESTKEHIAEVIKKLPLSQREALLLWMNDDLNFEEMGSILQKSPQAVKNLVHRAKIGLKAKLGDSL</sequence>
<comment type="similarity">
    <text evidence="1">Belongs to the sigma-70 factor family. ECF subfamily.</text>
</comment>
<keyword evidence="4" id="KW-0238">DNA-binding</keyword>
<dbReference type="SUPFAM" id="SSF88659">
    <property type="entry name" value="Sigma3 and sigma4 domains of RNA polymerase sigma factors"/>
    <property type="match status" value="1"/>
</dbReference>
<feature type="domain" description="RNA polymerase sigma-70 region 2" evidence="6">
    <location>
        <begin position="33"/>
        <end position="97"/>
    </location>
</feature>
<name>A0ABU5VXM0_9BACT</name>
<keyword evidence="3" id="KW-0731">Sigma factor</keyword>
<keyword evidence="5" id="KW-0804">Transcription</keyword>
<dbReference type="InterPro" id="IPR014284">
    <property type="entry name" value="RNA_pol_sigma-70_dom"/>
</dbReference>
<feature type="domain" description="RNA polymerase sigma factor 70 region 4 type 2" evidence="7">
    <location>
        <begin position="132"/>
        <end position="179"/>
    </location>
</feature>
<dbReference type="InterPro" id="IPR039425">
    <property type="entry name" value="RNA_pol_sigma-70-like"/>
</dbReference>
<proteinExistence type="inferred from homology"/>
<comment type="caution">
    <text evidence="8">The sequence shown here is derived from an EMBL/GenBank/DDBJ whole genome shotgun (WGS) entry which is preliminary data.</text>
</comment>
<dbReference type="InterPro" id="IPR036388">
    <property type="entry name" value="WH-like_DNA-bd_sf"/>
</dbReference>
<dbReference type="PANTHER" id="PTHR43133:SF8">
    <property type="entry name" value="RNA POLYMERASE SIGMA FACTOR HI_1459-RELATED"/>
    <property type="match status" value="1"/>
</dbReference>
<dbReference type="Pfam" id="PF08281">
    <property type="entry name" value="Sigma70_r4_2"/>
    <property type="match status" value="1"/>
</dbReference>
<accession>A0ABU5VXM0</accession>
<dbReference type="SUPFAM" id="SSF88946">
    <property type="entry name" value="Sigma2 domain of RNA polymerase sigma factors"/>
    <property type="match status" value="1"/>
</dbReference>
<dbReference type="InterPro" id="IPR013324">
    <property type="entry name" value="RNA_pol_sigma_r3/r4-like"/>
</dbReference>
<dbReference type="InterPro" id="IPR013325">
    <property type="entry name" value="RNA_pol_sigma_r2"/>
</dbReference>
<evidence type="ECO:0000256" key="1">
    <source>
        <dbReference type="ARBA" id="ARBA00010641"/>
    </source>
</evidence>
<dbReference type="Pfam" id="PF04542">
    <property type="entry name" value="Sigma70_r2"/>
    <property type="match status" value="1"/>
</dbReference>
<protein>
    <submittedName>
        <fullName evidence="8">Sigma-70 family RNA polymerase sigma factor</fullName>
    </submittedName>
</protein>
<dbReference type="Gene3D" id="1.10.1740.10">
    <property type="match status" value="1"/>
</dbReference>
<dbReference type="EMBL" id="JAYGJQ010000002">
    <property type="protein sequence ID" value="MEA9356765.1"/>
    <property type="molecule type" value="Genomic_DNA"/>
</dbReference>
<evidence type="ECO:0000256" key="4">
    <source>
        <dbReference type="ARBA" id="ARBA00023125"/>
    </source>
</evidence>
<dbReference type="Gene3D" id="1.10.10.10">
    <property type="entry name" value="Winged helix-like DNA-binding domain superfamily/Winged helix DNA-binding domain"/>
    <property type="match status" value="1"/>
</dbReference>
<evidence type="ECO:0000259" key="7">
    <source>
        <dbReference type="Pfam" id="PF08281"/>
    </source>
</evidence>
<keyword evidence="2" id="KW-0805">Transcription regulation</keyword>
<dbReference type="InterPro" id="IPR007627">
    <property type="entry name" value="RNA_pol_sigma70_r2"/>
</dbReference>